<keyword evidence="1" id="KW-1185">Reference proteome</keyword>
<sequence length="119" mass="13798">MTSEVMWFHEPVFSRDKTINSREIDLSPHQGFHWYYRGNVAHNIKNSGPKLDSRSYINYLGSVLTDAVQCGKEWPILVIPPLYGSFLLFRQLTNERQYVTIVLKELAVVVKINMGQEIL</sequence>
<protein>
    <submittedName>
        <fullName evidence="2">Uncharacterized protein</fullName>
    </submittedName>
</protein>
<dbReference type="Proteomes" id="UP000887565">
    <property type="component" value="Unplaced"/>
</dbReference>
<dbReference type="AlphaFoldDB" id="A0A915KFP1"/>
<reference evidence="2" key="1">
    <citation type="submission" date="2022-11" db="UniProtKB">
        <authorList>
            <consortium name="WormBaseParasite"/>
        </authorList>
    </citation>
    <scope>IDENTIFICATION</scope>
</reference>
<evidence type="ECO:0000313" key="2">
    <source>
        <dbReference type="WBParaSite" id="nRc.2.0.1.t37633-RA"/>
    </source>
</evidence>
<accession>A0A915KFP1</accession>
<evidence type="ECO:0000313" key="1">
    <source>
        <dbReference type="Proteomes" id="UP000887565"/>
    </source>
</evidence>
<dbReference type="WBParaSite" id="nRc.2.0.1.t37633-RA">
    <property type="protein sequence ID" value="nRc.2.0.1.t37633-RA"/>
    <property type="gene ID" value="nRc.2.0.1.g37633"/>
</dbReference>
<organism evidence="1 2">
    <name type="scientific">Romanomermis culicivorax</name>
    <name type="common">Nematode worm</name>
    <dbReference type="NCBI Taxonomy" id="13658"/>
    <lineage>
        <taxon>Eukaryota</taxon>
        <taxon>Metazoa</taxon>
        <taxon>Ecdysozoa</taxon>
        <taxon>Nematoda</taxon>
        <taxon>Enoplea</taxon>
        <taxon>Dorylaimia</taxon>
        <taxon>Mermithida</taxon>
        <taxon>Mermithoidea</taxon>
        <taxon>Mermithidae</taxon>
        <taxon>Romanomermis</taxon>
    </lineage>
</organism>
<proteinExistence type="predicted"/>
<name>A0A915KFP1_ROMCU</name>